<evidence type="ECO:0000259" key="2">
    <source>
        <dbReference type="Pfam" id="PF24883"/>
    </source>
</evidence>
<sequence length="243" mass="27067">METAKICEAYASELVTLLDSMRLKSGGSRGLQSIKISMLRQFKARDVRNLEVKMIAARDNLMLALISTSYVQQSSALSAIRQLKQQSAVLEANTTSKLESIENLIQGVASIDSDGATTMITHLDNLATEAKQVKRQHKLLKTLRFPTIRQRHSAIMEHHKATFQWIFTGTETGFGEWLESGGGFFWVKGKAGSGKSTLMKFLATHVETEIRLKTWGKGQKVITASHFFWNAGMPMQKSLTGLF</sequence>
<dbReference type="HOGENOM" id="CLU_002341_8_0_1"/>
<reference evidence="3 4" key="1">
    <citation type="submission" date="2011-06" db="EMBL/GenBank/DDBJ databases">
        <title>The Genome Sequence of Fusarium oxysporum FOSC 3-a.</title>
        <authorList>
            <consortium name="The Broad Institute Genome Sequencing Platform"/>
            <person name="Ma L.-J."/>
            <person name="Gale L.R."/>
            <person name="Schwartz D.C."/>
            <person name="Zhou S."/>
            <person name="Corby-Kistler H."/>
            <person name="Young S.K."/>
            <person name="Zeng Q."/>
            <person name="Gargeya S."/>
            <person name="Fitzgerald M."/>
            <person name="Haas B."/>
            <person name="Abouelleil A."/>
            <person name="Alvarado L."/>
            <person name="Arachchi H.M."/>
            <person name="Berlin A."/>
            <person name="Brown A."/>
            <person name="Chapman S.B."/>
            <person name="Chen Z."/>
            <person name="Dunbar C."/>
            <person name="Freedman E."/>
            <person name="Gearin G."/>
            <person name="Gellesch M."/>
            <person name="Goldberg J."/>
            <person name="Griggs A."/>
            <person name="Gujja S."/>
            <person name="Heiman D."/>
            <person name="Howarth C."/>
            <person name="Larson L."/>
            <person name="Lui A."/>
            <person name="MacDonald P.J.P."/>
            <person name="Mehta T."/>
            <person name="Montmayeur A."/>
            <person name="Murphy C."/>
            <person name="Neiman D."/>
            <person name="Pearson M."/>
            <person name="Priest M."/>
            <person name="Roberts A."/>
            <person name="Saif S."/>
            <person name="Shea T."/>
            <person name="Shenoy N."/>
            <person name="Sisk P."/>
            <person name="Stolte C."/>
            <person name="Sykes S."/>
            <person name="Wortman J."/>
            <person name="Nusbaum C."/>
            <person name="Birren B."/>
        </authorList>
    </citation>
    <scope>NUCLEOTIDE SEQUENCE [LARGE SCALE GENOMIC DNA]</scope>
    <source>
        <strain evidence="4">FOSC 3-a</strain>
    </source>
</reference>
<dbReference type="PANTHER" id="PTHR10039:SF5">
    <property type="entry name" value="NACHT DOMAIN-CONTAINING PROTEIN"/>
    <property type="match status" value="1"/>
</dbReference>
<dbReference type="InterPro" id="IPR056884">
    <property type="entry name" value="NPHP3-like_N"/>
</dbReference>
<feature type="domain" description="Nephrocystin 3-like N-terminal" evidence="2">
    <location>
        <begin position="162"/>
        <end position="242"/>
    </location>
</feature>
<dbReference type="Pfam" id="PF24883">
    <property type="entry name" value="NPHP3_N"/>
    <property type="match status" value="1"/>
</dbReference>
<gene>
    <name evidence="3" type="ORF">FOYG_16139</name>
</gene>
<evidence type="ECO:0000313" key="3">
    <source>
        <dbReference type="EMBL" id="EWY81933.1"/>
    </source>
</evidence>
<organism evidence="3 4">
    <name type="scientific">Fusarium oxysporum NRRL 32931</name>
    <dbReference type="NCBI Taxonomy" id="660029"/>
    <lineage>
        <taxon>Eukaryota</taxon>
        <taxon>Fungi</taxon>
        <taxon>Dikarya</taxon>
        <taxon>Ascomycota</taxon>
        <taxon>Pezizomycotina</taxon>
        <taxon>Sordariomycetes</taxon>
        <taxon>Hypocreomycetidae</taxon>
        <taxon>Hypocreales</taxon>
        <taxon>Nectriaceae</taxon>
        <taxon>Fusarium</taxon>
        <taxon>Fusarium oxysporum species complex</taxon>
    </lineage>
</organism>
<accession>W9HHC0</accession>
<dbReference type="PANTHER" id="PTHR10039">
    <property type="entry name" value="AMELOGENIN"/>
    <property type="match status" value="1"/>
</dbReference>
<dbReference type="AlphaFoldDB" id="W9HHC0"/>
<proteinExistence type="predicted"/>
<protein>
    <recommendedName>
        <fullName evidence="2">Nephrocystin 3-like N-terminal domain-containing protein</fullName>
    </recommendedName>
</protein>
<evidence type="ECO:0000313" key="4">
    <source>
        <dbReference type="Proteomes" id="UP000030753"/>
    </source>
</evidence>
<evidence type="ECO:0000256" key="1">
    <source>
        <dbReference type="ARBA" id="ARBA00022737"/>
    </source>
</evidence>
<dbReference type="EMBL" id="JH717849">
    <property type="protein sequence ID" value="EWY81933.1"/>
    <property type="molecule type" value="Genomic_DNA"/>
</dbReference>
<dbReference type="OrthoDB" id="443402at2759"/>
<dbReference type="Proteomes" id="UP000030753">
    <property type="component" value="Unassembled WGS sequence"/>
</dbReference>
<keyword evidence="1" id="KW-0677">Repeat</keyword>
<name>W9HHC0_FUSOX</name>